<dbReference type="InterPro" id="IPR019166">
    <property type="entry name" value="MIC26/MIC27"/>
</dbReference>
<evidence type="ECO:0000313" key="8">
    <source>
        <dbReference type="Ensembl" id="ENSAMXP00000007063.2"/>
    </source>
</evidence>
<name>W5KHK1_ASTMX</name>
<keyword evidence="6" id="KW-0472">Membrane</keyword>
<reference evidence="9" key="1">
    <citation type="submission" date="2013-03" db="EMBL/GenBank/DDBJ databases">
        <authorList>
            <person name="Jeffery W."/>
            <person name="Warren W."/>
            <person name="Wilson R.K."/>
        </authorList>
    </citation>
    <scope>NUCLEOTIDE SEQUENCE</scope>
    <source>
        <strain evidence="9">female</strain>
    </source>
</reference>
<dbReference type="InParanoid" id="W5KHK1"/>
<organism evidence="8 9">
    <name type="scientific">Astyanax mexicanus</name>
    <name type="common">Blind cave fish</name>
    <name type="synonym">Astyanax fasciatus mexicanus</name>
    <dbReference type="NCBI Taxonomy" id="7994"/>
    <lineage>
        <taxon>Eukaryota</taxon>
        <taxon>Metazoa</taxon>
        <taxon>Chordata</taxon>
        <taxon>Craniata</taxon>
        <taxon>Vertebrata</taxon>
        <taxon>Euteleostomi</taxon>
        <taxon>Actinopterygii</taxon>
        <taxon>Neopterygii</taxon>
        <taxon>Teleostei</taxon>
        <taxon>Ostariophysi</taxon>
        <taxon>Characiformes</taxon>
        <taxon>Characoidei</taxon>
        <taxon>Acestrorhamphidae</taxon>
        <taxon>Acestrorhamphinae</taxon>
        <taxon>Astyanax</taxon>
    </lineage>
</organism>
<dbReference type="GeneTree" id="ENSGT00530000063666"/>
<protein>
    <recommendedName>
        <fullName evidence="7">MICOS complex subunit</fullName>
    </recommendedName>
</protein>
<reference evidence="9" key="2">
    <citation type="journal article" date="2014" name="Nat. Commun.">
        <title>The cavefish genome reveals candidate genes for eye loss.</title>
        <authorList>
            <person name="McGaugh S.E."/>
            <person name="Gross J.B."/>
            <person name="Aken B."/>
            <person name="Blin M."/>
            <person name="Borowsky R."/>
            <person name="Chalopin D."/>
            <person name="Hinaux H."/>
            <person name="Jeffery W.R."/>
            <person name="Keene A."/>
            <person name="Ma L."/>
            <person name="Minx P."/>
            <person name="Murphy D."/>
            <person name="O'Quin K.E."/>
            <person name="Retaux S."/>
            <person name="Rohner N."/>
            <person name="Searle S.M."/>
            <person name="Stahl B.A."/>
            <person name="Tabin C."/>
            <person name="Volff J.N."/>
            <person name="Yoshizawa M."/>
            <person name="Warren W.C."/>
        </authorList>
    </citation>
    <scope>NUCLEOTIDE SEQUENCE [LARGE SCALE GENOMIC DNA]</scope>
    <source>
        <strain evidence="9">female</strain>
    </source>
</reference>
<sequence length="191" mass="20256">GGVAGGVAGISAGLGLRSALVLAAGKEPSEEISVEENLHYVEPEKGQVEEGVAMLRQLAEPYTTWSQDVYGAVKPKVDGAVQFGQDSYEYLKNPPPEFYPRAGVIGFTGIIGLFLARGSRLKKLIYPAGLMAVGASLYYPQEAAAIVKNSGDAMYDWALQTYVTVEKLIKGKPAEKSGKAEEKPTSGSAKD</sequence>
<keyword evidence="9" id="KW-1185">Reference proteome</keyword>
<evidence type="ECO:0000313" key="9">
    <source>
        <dbReference type="Proteomes" id="UP000018467"/>
    </source>
</evidence>
<dbReference type="PANTHER" id="PTHR14564">
    <property type="entry name" value="MICOS COMPLEX SUBUNIT MIC26 / MIC27 FAMILY MEMBER"/>
    <property type="match status" value="1"/>
</dbReference>
<evidence type="ECO:0000256" key="7">
    <source>
        <dbReference type="RuleBase" id="RU363021"/>
    </source>
</evidence>
<evidence type="ECO:0000256" key="1">
    <source>
        <dbReference type="ARBA" id="ARBA00004325"/>
    </source>
</evidence>
<dbReference type="GO" id="GO:0061617">
    <property type="term" value="C:MICOS complex"/>
    <property type="evidence" value="ECO:0007669"/>
    <property type="project" value="UniProtKB-UniRule"/>
</dbReference>
<dbReference type="HOGENOM" id="CLU_048383_1_0_1"/>
<evidence type="ECO:0000256" key="5">
    <source>
        <dbReference type="ARBA" id="ARBA00023128"/>
    </source>
</evidence>
<comment type="function">
    <text evidence="7">Component of the MICOS complex, a large protein complex of the mitochondrial inner membrane that plays crucial roles in the maintenance of crista junctions, inner membrane architecture, and formation of contact sites to the outer membrane.</text>
</comment>
<accession>W5KHK1</accession>
<keyword evidence="7" id="KW-0999">Mitochondrion inner membrane</keyword>
<dbReference type="Ensembl" id="ENSAMXT00000007063.2">
    <property type="protein sequence ID" value="ENSAMXP00000007063.2"/>
    <property type="gene ID" value="ENSAMXG00000006877.2"/>
</dbReference>
<evidence type="ECO:0000256" key="6">
    <source>
        <dbReference type="ARBA" id="ARBA00023136"/>
    </source>
</evidence>
<keyword evidence="5 7" id="KW-0496">Mitochondrion</keyword>
<keyword evidence="3" id="KW-0812">Transmembrane</keyword>
<keyword evidence="4" id="KW-1133">Transmembrane helix</keyword>
<dbReference type="Bgee" id="ENSAMXG00000006877">
    <property type="expression patterns" value="Expressed in heart and 14 other cell types or tissues"/>
</dbReference>
<comment type="subunit">
    <text evidence="7">Component of the mitochondrial contact site and cristae organizing system (MICOS) complex.</text>
</comment>
<dbReference type="InterPro" id="IPR033182">
    <property type="entry name" value="MIC26/MIC27_animal"/>
</dbReference>
<comment type="subcellular location">
    <subcellularLocation>
        <location evidence="7">Mitochondrion inner membrane</location>
    </subcellularLocation>
    <subcellularLocation>
        <location evidence="1">Mitochondrion membrane</location>
    </subcellularLocation>
</comment>
<dbReference type="Proteomes" id="UP000018467">
    <property type="component" value="Unassembled WGS sequence"/>
</dbReference>
<dbReference type="Pfam" id="PF09769">
    <property type="entry name" value="ApoO"/>
    <property type="match status" value="1"/>
</dbReference>
<dbReference type="GO" id="GO:0042407">
    <property type="term" value="P:cristae formation"/>
    <property type="evidence" value="ECO:0007669"/>
    <property type="project" value="InterPro"/>
</dbReference>
<comment type="similarity">
    <text evidence="2">Belongs to the apolipoprotein O/MICOS complex subunit Mic27 family.</text>
</comment>
<evidence type="ECO:0000256" key="3">
    <source>
        <dbReference type="ARBA" id="ARBA00022692"/>
    </source>
</evidence>
<dbReference type="FunCoup" id="W5KHK1">
    <property type="interactions" value="575"/>
</dbReference>
<evidence type="ECO:0000256" key="4">
    <source>
        <dbReference type="ARBA" id="ARBA00022989"/>
    </source>
</evidence>
<dbReference type="eggNOG" id="KOG4798">
    <property type="taxonomic scope" value="Eukaryota"/>
</dbReference>
<evidence type="ECO:0000256" key="2">
    <source>
        <dbReference type="ARBA" id="ARBA00010904"/>
    </source>
</evidence>
<dbReference type="STRING" id="7994.ENSAMXP00000007063"/>
<dbReference type="AlphaFoldDB" id="W5KHK1"/>
<proteinExistence type="inferred from homology"/>
<reference evidence="8" key="4">
    <citation type="submission" date="2025-09" db="UniProtKB">
        <authorList>
            <consortium name="Ensembl"/>
        </authorList>
    </citation>
    <scope>IDENTIFICATION</scope>
</reference>
<reference evidence="8" key="3">
    <citation type="submission" date="2025-08" db="UniProtKB">
        <authorList>
            <consortium name="Ensembl"/>
        </authorList>
    </citation>
    <scope>IDENTIFICATION</scope>
</reference>